<dbReference type="PANTHER" id="PTHR30163:SF9">
    <property type="entry name" value="MEMBRANE-BOUND LYTIC MUREIN TRANSGLYCOSYLASE B"/>
    <property type="match status" value="1"/>
</dbReference>
<accession>A0ABY3ZZ65</accession>
<dbReference type="InterPro" id="IPR043426">
    <property type="entry name" value="MltB-like"/>
</dbReference>
<dbReference type="PANTHER" id="PTHR30163">
    <property type="entry name" value="MEMBRANE-BOUND LYTIC MUREIN TRANSGLYCOSYLASE B"/>
    <property type="match status" value="1"/>
</dbReference>
<name>A0ABY3ZZ65_9BURK</name>
<dbReference type="InterPro" id="IPR011757">
    <property type="entry name" value="Lytic_transglycosylase_MltB"/>
</dbReference>
<organism evidence="3 4">
    <name type="scientific">Massilia violaceinigra</name>
    <dbReference type="NCBI Taxonomy" id="2045208"/>
    <lineage>
        <taxon>Bacteria</taxon>
        <taxon>Pseudomonadati</taxon>
        <taxon>Pseudomonadota</taxon>
        <taxon>Betaproteobacteria</taxon>
        <taxon>Burkholderiales</taxon>
        <taxon>Oxalobacteraceae</taxon>
        <taxon>Telluria group</taxon>
        <taxon>Massilia</taxon>
    </lineage>
</organism>
<dbReference type="SUPFAM" id="SSF53955">
    <property type="entry name" value="Lysozyme-like"/>
    <property type="match status" value="1"/>
</dbReference>
<dbReference type="InterPro" id="IPR031304">
    <property type="entry name" value="SLT_2"/>
</dbReference>
<evidence type="ECO:0000313" key="3">
    <source>
        <dbReference type="EMBL" id="UOD27768.1"/>
    </source>
</evidence>
<evidence type="ECO:0000313" key="4">
    <source>
        <dbReference type="Proteomes" id="UP000831532"/>
    </source>
</evidence>
<proteinExistence type="predicted"/>
<feature type="domain" description="Transglycosylase SLT" evidence="2">
    <location>
        <begin position="69"/>
        <end position="371"/>
    </location>
</feature>
<dbReference type="NCBIfam" id="TIGR02282">
    <property type="entry name" value="MltB"/>
    <property type="match status" value="1"/>
</dbReference>
<dbReference type="Proteomes" id="UP000831532">
    <property type="component" value="Chromosome"/>
</dbReference>
<evidence type="ECO:0000259" key="2">
    <source>
        <dbReference type="Pfam" id="PF13406"/>
    </source>
</evidence>
<sequence length="389" mass="41357">MKLTSILLALAVSASPLSQAAPAKKPGKKTAHAKAKPARKAAAVAVPAAAAAAAGTAAQAGDAVVFSESEAVNAFADEVALRHGFPREELDKLIAQIRYIDTAVQLVKPAPKGKPKNWQNYSRVTIEPIRIKAGVAFWNQHAAVLARAQAEYGVPAEIIVGIIGVETIYGRQTGRFRVLDVLATLAFAYPEAPNRAARMAFFRGELENALVLARKSNIDPLSMLGSFAGAIGMPQFMPGSVLAYGVDYDNNGSIDLRGSAVDAIGSVASFLVQHGWQAKQAGPLVYPAGVSDDRTWERFLNQGLAAKFGAEELRASGVSTSAVLPANQRFGLIDLPNGADPTEYRIATDNFFAITQYNRSYFYAMSVIELGRAIRLSRSGQPLASAETL</sequence>
<dbReference type="Gene3D" id="1.10.530.10">
    <property type="match status" value="1"/>
</dbReference>
<dbReference type="CDD" id="cd13399">
    <property type="entry name" value="Slt35-like"/>
    <property type="match status" value="1"/>
</dbReference>
<dbReference type="InterPro" id="IPR023346">
    <property type="entry name" value="Lysozyme-like_dom_sf"/>
</dbReference>
<reference evidence="3 4" key="1">
    <citation type="submission" date="2020-10" db="EMBL/GenBank/DDBJ databases">
        <title>Genome analysis of Massilia species.</title>
        <authorList>
            <person name="Jung D.-H."/>
        </authorList>
    </citation>
    <scope>NUCLEOTIDE SEQUENCE [LARGE SCALE GENOMIC DNA]</scope>
    <source>
        <strain evidence="4">sipir</strain>
    </source>
</reference>
<dbReference type="Gene3D" id="1.10.8.350">
    <property type="entry name" value="Bacterial muramidase"/>
    <property type="match status" value="1"/>
</dbReference>
<dbReference type="Pfam" id="PF13406">
    <property type="entry name" value="SLT_2"/>
    <property type="match status" value="1"/>
</dbReference>
<gene>
    <name evidence="3" type="primary">mltB</name>
    <name evidence="3" type="ORF">INH39_19975</name>
</gene>
<feature type="chain" id="PRO_5045346063" evidence="1">
    <location>
        <begin position="21"/>
        <end position="389"/>
    </location>
</feature>
<feature type="signal peptide" evidence="1">
    <location>
        <begin position="1"/>
        <end position="20"/>
    </location>
</feature>
<dbReference type="RefSeq" id="WP_243488983.1">
    <property type="nucleotide sequence ID" value="NZ_CP063361.1"/>
</dbReference>
<evidence type="ECO:0000256" key="1">
    <source>
        <dbReference type="SAM" id="SignalP"/>
    </source>
</evidence>
<dbReference type="EMBL" id="CP063361">
    <property type="protein sequence ID" value="UOD27768.1"/>
    <property type="molecule type" value="Genomic_DNA"/>
</dbReference>
<keyword evidence="1" id="KW-0732">Signal</keyword>
<protein>
    <submittedName>
        <fullName evidence="3">Lytic murein transglycosylase B</fullName>
    </submittedName>
</protein>
<keyword evidence="4" id="KW-1185">Reference proteome</keyword>